<evidence type="ECO:0000256" key="2">
    <source>
        <dbReference type="SAM" id="SignalP"/>
    </source>
</evidence>
<dbReference type="EMBL" id="CP036426">
    <property type="protein sequence ID" value="QDV38082.1"/>
    <property type="molecule type" value="Genomic_DNA"/>
</dbReference>
<dbReference type="Proteomes" id="UP000317835">
    <property type="component" value="Chromosome"/>
</dbReference>
<evidence type="ECO:0000313" key="4">
    <source>
        <dbReference type="Proteomes" id="UP000317835"/>
    </source>
</evidence>
<protein>
    <submittedName>
        <fullName evidence="3">Uncharacterized protein</fullName>
    </submittedName>
</protein>
<keyword evidence="4" id="KW-1185">Reference proteome</keyword>
<keyword evidence="2" id="KW-0732">Signal</keyword>
<feature type="signal peptide" evidence="2">
    <location>
        <begin position="1"/>
        <end position="23"/>
    </location>
</feature>
<sequence length="188" mass="19343" precursor="true">MTALRTGIVVALGLLAFSPSARAQVPNLPPGFGNNSFDPFSAYYGYYIPRNQSIAAQRAGGATESINLNAQARQAEAQAATRAGALYNLDNPYEFVPLENRNFVRPPTVLLPGQRAGPGPSSFYGRPHGAYSNARVGGAANGGRLPQSRGIGGMGGTGGMRGMGGMGNFGNMGRPNVGGFGGFGGGFR</sequence>
<feature type="chain" id="PRO_5022160609" evidence="2">
    <location>
        <begin position="24"/>
        <end position="188"/>
    </location>
</feature>
<gene>
    <name evidence="3" type="ORF">ElP_60300</name>
</gene>
<dbReference type="KEGG" id="tpla:ElP_60300"/>
<dbReference type="AlphaFoldDB" id="A0A518HB45"/>
<name>A0A518HB45_9BACT</name>
<organism evidence="3 4">
    <name type="scientific">Tautonia plasticadhaerens</name>
    <dbReference type="NCBI Taxonomy" id="2527974"/>
    <lineage>
        <taxon>Bacteria</taxon>
        <taxon>Pseudomonadati</taxon>
        <taxon>Planctomycetota</taxon>
        <taxon>Planctomycetia</taxon>
        <taxon>Isosphaerales</taxon>
        <taxon>Isosphaeraceae</taxon>
        <taxon>Tautonia</taxon>
    </lineage>
</organism>
<feature type="region of interest" description="Disordered" evidence="1">
    <location>
        <begin position="137"/>
        <end position="158"/>
    </location>
</feature>
<evidence type="ECO:0000313" key="3">
    <source>
        <dbReference type="EMBL" id="QDV38082.1"/>
    </source>
</evidence>
<evidence type="ECO:0000256" key="1">
    <source>
        <dbReference type="SAM" id="MobiDB-lite"/>
    </source>
</evidence>
<accession>A0A518HB45</accession>
<reference evidence="3 4" key="1">
    <citation type="submission" date="2019-02" db="EMBL/GenBank/DDBJ databases">
        <title>Deep-cultivation of Planctomycetes and their phenomic and genomic characterization uncovers novel biology.</title>
        <authorList>
            <person name="Wiegand S."/>
            <person name="Jogler M."/>
            <person name="Boedeker C."/>
            <person name="Pinto D."/>
            <person name="Vollmers J."/>
            <person name="Rivas-Marin E."/>
            <person name="Kohn T."/>
            <person name="Peeters S.H."/>
            <person name="Heuer A."/>
            <person name="Rast P."/>
            <person name="Oberbeckmann S."/>
            <person name="Bunk B."/>
            <person name="Jeske O."/>
            <person name="Meyerdierks A."/>
            <person name="Storesund J.E."/>
            <person name="Kallscheuer N."/>
            <person name="Luecker S."/>
            <person name="Lage O.M."/>
            <person name="Pohl T."/>
            <person name="Merkel B.J."/>
            <person name="Hornburger P."/>
            <person name="Mueller R.-W."/>
            <person name="Bruemmer F."/>
            <person name="Labrenz M."/>
            <person name="Spormann A.M."/>
            <person name="Op den Camp H."/>
            <person name="Overmann J."/>
            <person name="Amann R."/>
            <person name="Jetten M.S.M."/>
            <person name="Mascher T."/>
            <person name="Medema M.H."/>
            <person name="Devos D.P."/>
            <person name="Kaster A.-K."/>
            <person name="Ovreas L."/>
            <person name="Rohde M."/>
            <person name="Galperin M.Y."/>
            <person name="Jogler C."/>
        </authorList>
    </citation>
    <scope>NUCLEOTIDE SEQUENCE [LARGE SCALE GENOMIC DNA]</scope>
    <source>
        <strain evidence="3 4">ElP</strain>
    </source>
</reference>
<proteinExistence type="predicted"/>
<dbReference type="RefSeq" id="WP_145276320.1">
    <property type="nucleotide sequence ID" value="NZ_CP036426.1"/>
</dbReference>